<dbReference type="RefSeq" id="WP_252085523.1">
    <property type="nucleotide sequence ID" value="NZ_CP092418.1"/>
</dbReference>
<sequence length="179" mass="20458">MKFKGYFFILILVVSGCTTYQLEPVVKQATHESPIKIHSYSISISENTKVWTRNDILEKTKESLNTSVRLDSVPVHTAQAKSNYHLDIDIKYWHGGAGGDSFISALSLGLIPTWGENKDLFIYKFDLYKNGELHHSNTYSVNEKHYSHILLLPFTIIDLVSPNKPLEYYVETLHANKNI</sequence>
<dbReference type="PROSITE" id="PS51257">
    <property type="entry name" value="PROKAR_LIPOPROTEIN"/>
    <property type="match status" value="1"/>
</dbReference>
<keyword evidence="2" id="KW-1185">Reference proteome</keyword>
<gene>
    <name evidence="1" type="ORF">MJO52_08585</name>
</gene>
<reference evidence="1" key="1">
    <citation type="submission" date="2022-02" db="EMBL/GenBank/DDBJ databases">
        <title>Coral-associated bacteria.</title>
        <authorList>
            <person name="Tang K."/>
            <person name="Wang X."/>
        </authorList>
    </citation>
    <scope>NUCLEOTIDE SEQUENCE</scope>
    <source>
        <strain evidence="1">SCSIO 43006</strain>
    </source>
</reference>
<accession>A0ABY4VL62</accession>
<evidence type="ECO:0000313" key="2">
    <source>
        <dbReference type="Proteomes" id="UP001055658"/>
    </source>
</evidence>
<organism evidence="1 2">
    <name type="scientific">Microbulbifer variabilis</name>
    <dbReference type="NCBI Taxonomy" id="266805"/>
    <lineage>
        <taxon>Bacteria</taxon>
        <taxon>Pseudomonadati</taxon>
        <taxon>Pseudomonadota</taxon>
        <taxon>Gammaproteobacteria</taxon>
        <taxon>Cellvibrionales</taxon>
        <taxon>Microbulbiferaceae</taxon>
        <taxon>Microbulbifer</taxon>
    </lineage>
</organism>
<dbReference type="EMBL" id="CP092418">
    <property type="protein sequence ID" value="USD23177.1"/>
    <property type="molecule type" value="Genomic_DNA"/>
</dbReference>
<protein>
    <recommendedName>
        <fullName evidence="3">Lipoprotein</fullName>
    </recommendedName>
</protein>
<name>A0ABY4VL62_9GAMM</name>
<evidence type="ECO:0000313" key="1">
    <source>
        <dbReference type="EMBL" id="USD23177.1"/>
    </source>
</evidence>
<dbReference type="Proteomes" id="UP001055658">
    <property type="component" value="Chromosome"/>
</dbReference>
<evidence type="ECO:0008006" key="3">
    <source>
        <dbReference type="Google" id="ProtNLM"/>
    </source>
</evidence>
<proteinExistence type="predicted"/>